<accession>A0ABY9REZ9</accession>
<dbReference type="RefSeq" id="WP_309480912.1">
    <property type="nucleotide sequence ID" value="NZ_CP133720.1"/>
</dbReference>
<feature type="signal peptide" evidence="1">
    <location>
        <begin position="1"/>
        <end position="20"/>
    </location>
</feature>
<dbReference type="Proteomes" id="UP001181355">
    <property type="component" value="Chromosome"/>
</dbReference>
<name>A0ABY9REZ9_9BURK</name>
<dbReference type="InterPro" id="IPR021557">
    <property type="entry name" value="DUF3016"/>
</dbReference>
<feature type="chain" id="PRO_5046723467" evidence="1">
    <location>
        <begin position="21"/>
        <end position="175"/>
    </location>
</feature>
<sequence>MKKFLFAAGLIGMSINFAYAGDSKVNWGNLDKFTDVQEGRDQREYFRENLKKEFSEIFNGLAKKLPEGYTLTVNVNDLDLAGDIRPSISYWQIRIMTTIYWPRMSFDYELKNDKNEVVASGKEELRDMDYLNRIRIPSGRTQFEYEEKMIQDWFRHQYAVGNFPSRDVKAVAGNH</sequence>
<organism evidence="2 3">
    <name type="scientific">Undibacterium cyanobacteriorum</name>
    <dbReference type="NCBI Taxonomy" id="3073561"/>
    <lineage>
        <taxon>Bacteria</taxon>
        <taxon>Pseudomonadati</taxon>
        <taxon>Pseudomonadota</taxon>
        <taxon>Betaproteobacteria</taxon>
        <taxon>Burkholderiales</taxon>
        <taxon>Oxalobacteraceae</taxon>
        <taxon>Undibacterium</taxon>
    </lineage>
</organism>
<evidence type="ECO:0000313" key="2">
    <source>
        <dbReference type="EMBL" id="WMW79414.1"/>
    </source>
</evidence>
<keyword evidence="1" id="KW-0732">Signal</keyword>
<evidence type="ECO:0000256" key="1">
    <source>
        <dbReference type="SAM" id="SignalP"/>
    </source>
</evidence>
<protein>
    <submittedName>
        <fullName evidence="2">DUF3016 domain-containing protein</fullName>
    </submittedName>
</protein>
<proteinExistence type="predicted"/>
<keyword evidence="3" id="KW-1185">Reference proteome</keyword>
<dbReference type="Pfam" id="PF11454">
    <property type="entry name" value="DUF3016"/>
    <property type="match status" value="1"/>
</dbReference>
<gene>
    <name evidence="2" type="ORF">RF679_12225</name>
</gene>
<reference evidence="2" key="1">
    <citation type="submission" date="2023-09" db="EMBL/GenBank/DDBJ databases">
        <title>Undibacterium sp. 20NA77.5 isolated from freshwater.</title>
        <authorList>
            <person name="Le V."/>
            <person name="Ko S.-R."/>
            <person name="Ahn C.-Y."/>
            <person name="Oh H.-M."/>
        </authorList>
    </citation>
    <scope>NUCLEOTIDE SEQUENCE</scope>
    <source>
        <strain evidence="2">20NA77.5</strain>
    </source>
</reference>
<evidence type="ECO:0000313" key="3">
    <source>
        <dbReference type="Proteomes" id="UP001181355"/>
    </source>
</evidence>
<dbReference type="EMBL" id="CP133720">
    <property type="protein sequence ID" value="WMW79414.1"/>
    <property type="molecule type" value="Genomic_DNA"/>
</dbReference>